<gene>
    <name evidence="2" type="ORF">DHW03_18885</name>
</gene>
<comment type="caution">
    <text evidence="2">The sequence shown here is derived from an EMBL/GenBank/DDBJ whole genome shotgun (WGS) entry which is preliminary data.</text>
</comment>
<dbReference type="AlphaFoldDB" id="A0A317EGF9"/>
<feature type="compositionally biased region" description="Basic and acidic residues" evidence="1">
    <location>
        <begin position="30"/>
        <end position="39"/>
    </location>
</feature>
<sequence>MTMQSIKALTAQVRQERDKPNEQNSLQVEKTTDLKKEESPPPIKNEQPKKELSTRPAPSDSDLDKLINAIRELKVNGSKKMLIRIDDKHSAILGHLKNALDIDVTQFINFLLDDFMERYPDIKTEIKNSLKNSLKDL</sequence>
<evidence type="ECO:0000313" key="3">
    <source>
        <dbReference type="Proteomes" id="UP000245379"/>
    </source>
</evidence>
<name>A0A317EGF9_9SPHI</name>
<accession>A0A317EGF9</accession>
<dbReference type="Proteomes" id="UP000245379">
    <property type="component" value="Unassembled WGS sequence"/>
</dbReference>
<feature type="region of interest" description="Disordered" evidence="1">
    <location>
        <begin position="1"/>
        <end position="63"/>
    </location>
</feature>
<organism evidence="2 3">
    <name type="scientific">Pedobacter yonginense</name>
    <dbReference type="NCBI Taxonomy" id="651869"/>
    <lineage>
        <taxon>Bacteria</taxon>
        <taxon>Pseudomonadati</taxon>
        <taxon>Bacteroidota</taxon>
        <taxon>Sphingobacteriia</taxon>
        <taxon>Sphingobacteriales</taxon>
        <taxon>Sphingobacteriaceae</taxon>
        <taxon>Pedobacter</taxon>
    </lineage>
</organism>
<evidence type="ECO:0000313" key="2">
    <source>
        <dbReference type="EMBL" id="PWS25900.1"/>
    </source>
</evidence>
<protein>
    <recommendedName>
        <fullName evidence="4">DUF3408 domain-containing protein</fullName>
    </recommendedName>
</protein>
<keyword evidence="3" id="KW-1185">Reference proteome</keyword>
<proteinExistence type="predicted"/>
<dbReference type="EMBL" id="QGNZ01000006">
    <property type="protein sequence ID" value="PWS25900.1"/>
    <property type="molecule type" value="Genomic_DNA"/>
</dbReference>
<evidence type="ECO:0000256" key="1">
    <source>
        <dbReference type="SAM" id="MobiDB-lite"/>
    </source>
</evidence>
<reference evidence="2 3" key="1">
    <citation type="submission" date="2018-05" db="EMBL/GenBank/DDBJ databases">
        <title>Pedobacter paludis sp. nov., isolated from wetland soil.</title>
        <authorList>
            <person name="Zhang Y."/>
            <person name="Wang G."/>
        </authorList>
    </citation>
    <scope>NUCLEOTIDE SEQUENCE [LARGE SCALE GENOMIC DNA]</scope>
    <source>
        <strain evidence="2 3">KCTC22721</strain>
    </source>
</reference>
<evidence type="ECO:0008006" key="4">
    <source>
        <dbReference type="Google" id="ProtNLM"/>
    </source>
</evidence>